<dbReference type="InterPro" id="IPR003594">
    <property type="entry name" value="HATPase_dom"/>
</dbReference>
<feature type="domain" description="Toprim" evidence="13">
    <location>
        <begin position="434"/>
        <end position="548"/>
    </location>
</feature>
<dbReference type="InterPro" id="IPR011557">
    <property type="entry name" value="GyrB"/>
</dbReference>
<dbReference type="Pfam" id="PF02518">
    <property type="entry name" value="HATPase_c"/>
    <property type="match status" value="1"/>
</dbReference>
<evidence type="ECO:0000256" key="1">
    <source>
        <dbReference type="ARBA" id="ARBA00000185"/>
    </source>
</evidence>
<dbReference type="PROSITE" id="PS00177">
    <property type="entry name" value="TOPOISOMERASE_II"/>
    <property type="match status" value="1"/>
</dbReference>
<dbReference type="PROSITE" id="PS50880">
    <property type="entry name" value="TOPRIM"/>
    <property type="match status" value="1"/>
</dbReference>
<dbReference type="InterPro" id="IPR006171">
    <property type="entry name" value="TOPRIM_dom"/>
</dbReference>
<dbReference type="InterPro" id="IPR001241">
    <property type="entry name" value="Topo_IIA"/>
</dbReference>
<dbReference type="InterPro" id="IPR013506">
    <property type="entry name" value="Topo_IIA_bsu_dom2"/>
</dbReference>
<dbReference type="GO" id="GO:0005524">
    <property type="term" value="F:ATP binding"/>
    <property type="evidence" value="ECO:0007669"/>
    <property type="project" value="UniProtKB-KW"/>
</dbReference>
<evidence type="ECO:0000256" key="8">
    <source>
        <dbReference type="ARBA" id="ARBA00022840"/>
    </source>
</evidence>
<evidence type="ECO:0000256" key="3">
    <source>
        <dbReference type="ARBA" id="ARBA00010708"/>
    </source>
</evidence>
<dbReference type="Gene3D" id="3.40.50.670">
    <property type="match status" value="2"/>
</dbReference>
<keyword evidence="7" id="KW-0547">Nucleotide-binding</keyword>
<dbReference type="InterPro" id="IPR013760">
    <property type="entry name" value="Topo_IIA-like_dom_sf"/>
</dbReference>
<dbReference type="NCBIfam" id="TIGR01059">
    <property type="entry name" value="gyrB"/>
    <property type="match status" value="1"/>
</dbReference>
<dbReference type="PANTHER" id="PTHR45866">
    <property type="entry name" value="DNA GYRASE/TOPOISOMERASE SUBUNIT B"/>
    <property type="match status" value="1"/>
</dbReference>
<comment type="cofactor">
    <cofactor evidence="2">
        <name>Mg(2+)</name>
        <dbReference type="ChEBI" id="CHEBI:18420"/>
    </cofactor>
</comment>
<dbReference type="NCBIfam" id="NF011501">
    <property type="entry name" value="PRK14939.1"/>
    <property type="match status" value="1"/>
</dbReference>
<dbReference type="InterPro" id="IPR018522">
    <property type="entry name" value="TopoIIA_CS"/>
</dbReference>
<keyword evidence="6" id="KW-0479">Metal-binding</keyword>
<dbReference type="PRINTS" id="PR00418">
    <property type="entry name" value="TPI2FAMILY"/>
</dbReference>
<dbReference type="AlphaFoldDB" id="A0A6J5ZAN3"/>
<dbReference type="Gene3D" id="3.30.565.10">
    <property type="entry name" value="Histidine kinase-like ATPase, C-terminal domain"/>
    <property type="match status" value="1"/>
</dbReference>
<dbReference type="InterPro" id="IPR013759">
    <property type="entry name" value="Topo_IIA_B_C"/>
</dbReference>
<dbReference type="SMART" id="SM00433">
    <property type="entry name" value="TOP2c"/>
    <property type="match status" value="1"/>
</dbReference>
<dbReference type="InterPro" id="IPR049353">
    <property type="entry name" value="GyrB_hook"/>
</dbReference>
<dbReference type="SUPFAM" id="SSF55874">
    <property type="entry name" value="ATPase domain of HSP90 chaperone/DNA topoisomerase II/histidine kinase"/>
    <property type="match status" value="1"/>
</dbReference>
<dbReference type="SMART" id="SM00387">
    <property type="entry name" value="HATPase_c"/>
    <property type="match status" value="1"/>
</dbReference>
<sequence length="812" mass="88739">MTKADKSSSKSATEAKTTGSYGASDITVLEGLEAVRKRPGMYVGSTGVRGLHHLVYEVVDNSVDEALAGHCSSVEVTIHADNSVTVVDDGRGIPVEMHAKEKKPAVEVVLTVLHAGGKFGDGEGYKVSGGLHGVGVSVVNALSEELAIDVSREGFHHTQDYARGAPLAELKKGEPTDQTGTSITFLPDASIFDETEFDFSILEQRLRETAFLTRGLKISLTDERSVGATVEFCYEGGIKDFVSYLNENKEPIHPKVVYFSDEGEEGAVECALQWNASYQESVFSFANNINTHEGGSHLSGLRSALTRTLNKYARDKGELKEKDDNLSGEDVREGLTAVLSAKLTDPQFEGQTKTKLGNPGMQGFVEGIVNTKLAEFLEENPADARAIIRKAVQAAQARSAARKARDLTRRKSALENSRLPGKLADCSVKDPSLAEIFVVEGDSAGGSAKQGRDRNTQAVLPLRGKILNVEKARIDKVLQNTEVQALITAIGTGIAGEFDLENARYHKVILMTDADVDGAHIRTLILTLLFREMQPLIDAGFVYIAKPPLYKIKKGSQERYIENDAELEEVLLADTYEKFEITDRDAKKVKLTEAKWQSYRRSMRRYEQLSAALRARHGEDMVRFLGESALLADGINSSKDAIKLLSAEDAELGVLTTELESSDNGILLIRSIERGSGLARTHRMPVELFESAEYLGLLKLHAEIVKLTGNGPFIVRLGDREEIAQTFESLGTAVMSVAQKGVQLSRFKGLGEMNAEQLRQTTMDPATRTLQKVSIADAVAADEIFSMLMGDVVEPRRNFIEDNARDVVNLDV</sequence>
<name>A0A6J5ZAN3_9ZZZZ</name>
<comment type="catalytic activity">
    <reaction evidence="1">
        <text>ATP-dependent breakage, passage and rejoining of double-stranded DNA.</text>
        <dbReference type="EC" id="5.6.2.2"/>
    </reaction>
</comment>
<dbReference type="Pfam" id="PF00986">
    <property type="entry name" value="DNA_gyraseB_C"/>
    <property type="match status" value="1"/>
</dbReference>
<dbReference type="InterPro" id="IPR002288">
    <property type="entry name" value="DNA_gyrase_B_C"/>
</dbReference>
<dbReference type="CDD" id="cd00822">
    <property type="entry name" value="TopoII_Trans_DNA_gyrase"/>
    <property type="match status" value="1"/>
</dbReference>
<evidence type="ECO:0000256" key="10">
    <source>
        <dbReference type="ARBA" id="ARBA00023029"/>
    </source>
</evidence>
<dbReference type="GO" id="GO:0003918">
    <property type="term" value="F:DNA topoisomerase type II (double strand cut, ATP-hydrolyzing) activity"/>
    <property type="evidence" value="ECO:0007669"/>
    <property type="project" value="UniProtKB-EC"/>
</dbReference>
<dbReference type="FunFam" id="3.30.565.10:FF:000002">
    <property type="entry name" value="DNA gyrase subunit B"/>
    <property type="match status" value="1"/>
</dbReference>
<evidence type="ECO:0000256" key="11">
    <source>
        <dbReference type="ARBA" id="ARBA00023125"/>
    </source>
</evidence>
<dbReference type="PANTHER" id="PTHR45866:SF1">
    <property type="entry name" value="DNA GYRASE SUBUNIT B, MITOCHONDRIAL"/>
    <property type="match status" value="1"/>
</dbReference>
<dbReference type="EC" id="5.6.2.2" evidence="4"/>
<dbReference type="GO" id="GO:0003677">
    <property type="term" value="F:DNA binding"/>
    <property type="evidence" value="ECO:0007669"/>
    <property type="project" value="UniProtKB-KW"/>
</dbReference>
<dbReference type="Pfam" id="PF00204">
    <property type="entry name" value="DNA_gyraseB"/>
    <property type="match status" value="1"/>
</dbReference>
<accession>A0A6J5ZAN3</accession>
<dbReference type="InterPro" id="IPR014721">
    <property type="entry name" value="Ribsml_uS5_D2-typ_fold_subgr"/>
</dbReference>
<protein>
    <recommendedName>
        <fullName evidence="4">DNA topoisomerase (ATP-hydrolyzing)</fullName>
        <ecNumber evidence="4">5.6.2.2</ecNumber>
    </recommendedName>
</protein>
<dbReference type="Gene3D" id="3.30.230.10">
    <property type="match status" value="1"/>
</dbReference>
<dbReference type="NCBIfam" id="NF004189">
    <property type="entry name" value="PRK05644.1"/>
    <property type="match status" value="1"/>
</dbReference>
<organism evidence="14">
    <name type="scientific">freshwater metagenome</name>
    <dbReference type="NCBI Taxonomy" id="449393"/>
    <lineage>
        <taxon>unclassified sequences</taxon>
        <taxon>metagenomes</taxon>
        <taxon>ecological metagenomes</taxon>
    </lineage>
</organism>
<reference evidence="14" key="1">
    <citation type="submission" date="2020-05" db="EMBL/GenBank/DDBJ databases">
        <authorList>
            <person name="Chiriac C."/>
            <person name="Salcher M."/>
            <person name="Ghai R."/>
            <person name="Kavagutti S V."/>
        </authorList>
    </citation>
    <scope>NUCLEOTIDE SEQUENCE</scope>
</reference>
<evidence type="ECO:0000256" key="7">
    <source>
        <dbReference type="ARBA" id="ARBA00022741"/>
    </source>
</evidence>
<evidence type="ECO:0000256" key="4">
    <source>
        <dbReference type="ARBA" id="ARBA00012895"/>
    </source>
</evidence>
<dbReference type="FunFam" id="3.30.230.10:FF:000005">
    <property type="entry name" value="DNA gyrase subunit B"/>
    <property type="match status" value="1"/>
</dbReference>
<dbReference type="CDD" id="cd03366">
    <property type="entry name" value="TOPRIM_TopoIIA_GyrB"/>
    <property type="match status" value="1"/>
</dbReference>
<dbReference type="FunFam" id="3.40.50.670:FF:000001">
    <property type="entry name" value="DNA topoisomerase 2"/>
    <property type="match status" value="1"/>
</dbReference>
<dbReference type="SUPFAM" id="SSF54211">
    <property type="entry name" value="Ribosomal protein S5 domain 2-like"/>
    <property type="match status" value="1"/>
</dbReference>
<evidence type="ECO:0000256" key="2">
    <source>
        <dbReference type="ARBA" id="ARBA00001946"/>
    </source>
</evidence>
<keyword evidence="12" id="KW-0413">Isomerase</keyword>
<evidence type="ECO:0000256" key="6">
    <source>
        <dbReference type="ARBA" id="ARBA00022723"/>
    </source>
</evidence>
<dbReference type="CDD" id="cd16928">
    <property type="entry name" value="HATPase_GyrB-like"/>
    <property type="match status" value="1"/>
</dbReference>
<evidence type="ECO:0000256" key="9">
    <source>
        <dbReference type="ARBA" id="ARBA00022842"/>
    </source>
</evidence>
<dbReference type="GO" id="GO:0046872">
    <property type="term" value="F:metal ion binding"/>
    <property type="evidence" value="ECO:0007669"/>
    <property type="project" value="UniProtKB-KW"/>
</dbReference>
<dbReference type="GO" id="GO:0006265">
    <property type="term" value="P:DNA topological change"/>
    <property type="evidence" value="ECO:0007669"/>
    <property type="project" value="InterPro"/>
</dbReference>
<dbReference type="InterPro" id="IPR036890">
    <property type="entry name" value="HATPase_C_sf"/>
</dbReference>
<evidence type="ECO:0000256" key="5">
    <source>
        <dbReference type="ARBA" id="ARBA00022490"/>
    </source>
</evidence>
<dbReference type="HAMAP" id="MF_01898">
    <property type="entry name" value="GyrB"/>
    <property type="match status" value="1"/>
</dbReference>
<keyword evidence="9" id="KW-0460">Magnesium</keyword>
<keyword evidence="11" id="KW-0238">DNA-binding</keyword>
<proteinExistence type="inferred from homology"/>
<evidence type="ECO:0000259" key="13">
    <source>
        <dbReference type="PROSITE" id="PS50880"/>
    </source>
</evidence>
<dbReference type="Pfam" id="PF21249">
    <property type="entry name" value="GyrB_hook"/>
    <property type="match status" value="1"/>
</dbReference>
<comment type="similarity">
    <text evidence="3">Belongs to the type II topoisomerase GyrB family.</text>
</comment>
<dbReference type="InterPro" id="IPR020568">
    <property type="entry name" value="Ribosomal_Su5_D2-typ_SF"/>
</dbReference>
<dbReference type="SUPFAM" id="SSF56719">
    <property type="entry name" value="Type II DNA topoisomerase"/>
    <property type="match status" value="1"/>
</dbReference>
<dbReference type="PRINTS" id="PR01159">
    <property type="entry name" value="DNAGYRASEB"/>
</dbReference>
<dbReference type="InterPro" id="IPR000565">
    <property type="entry name" value="Topo_IIA_B"/>
</dbReference>
<keyword evidence="8" id="KW-0067">ATP-binding</keyword>
<evidence type="ECO:0000256" key="12">
    <source>
        <dbReference type="ARBA" id="ARBA00023235"/>
    </source>
</evidence>
<dbReference type="InterPro" id="IPR034160">
    <property type="entry name" value="TOPRIM_GyrB"/>
</dbReference>
<dbReference type="Pfam" id="PF01751">
    <property type="entry name" value="Toprim"/>
    <property type="match status" value="1"/>
</dbReference>
<dbReference type="GO" id="GO:0005694">
    <property type="term" value="C:chromosome"/>
    <property type="evidence" value="ECO:0007669"/>
    <property type="project" value="InterPro"/>
</dbReference>
<evidence type="ECO:0000313" key="14">
    <source>
        <dbReference type="EMBL" id="CAB4338526.1"/>
    </source>
</evidence>
<gene>
    <name evidence="14" type="ORF">UFOPK3522_00382</name>
</gene>
<dbReference type="EMBL" id="CAESAO010000019">
    <property type="protein sequence ID" value="CAB4338526.1"/>
    <property type="molecule type" value="Genomic_DNA"/>
</dbReference>
<keyword evidence="5" id="KW-0963">Cytoplasm</keyword>
<keyword evidence="10" id="KW-0799">Topoisomerase</keyword>